<dbReference type="SUPFAM" id="SSF47384">
    <property type="entry name" value="Homodimeric domain of signal transducing histidine kinase"/>
    <property type="match status" value="1"/>
</dbReference>
<dbReference type="Gene3D" id="1.10.287.130">
    <property type="match status" value="1"/>
</dbReference>
<keyword evidence="4" id="KW-1133">Transmembrane helix</keyword>
<dbReference type="Pfam" id="PF02518">
    <property type="entry name" value="HATPase_c"/>
    <property type="match status" value="1"/>
</dbReference>
<evidence type="ECO:0000256" key="3">
    <source>
        <dbReference type="ARBA" id="ARBA00022553"/>
    </source>
</evidence>
<gene>
    <name evidence="6" type="ORF">SanaruYs_36920</name>
</gene>
<keyword evidence="4" id="KW-0812">Transmembrane</keyword>
<dbReference type="CDD" id="cd00075">
    <property type="entry name" value="HATPase"/>
    <property type="match status" value="1"/>
</dbReference>
<dbReference type="Pfam" id="PF07695">
    <property type="entry name" value="7TMR-DISM_7TM"/>
    <property type="match status" value="1"/>
</dbReference>
<feature type="transmembrane region" description="Helical" evidence="4">
    <location>
        <begin position="335"/>
        <end position="352"/>
    </location>
</feature>
<evidence type="ECO:0000256" key="1">
    <source>
        <dbReference type="ARBA" id="ARBA00000085"/>
    </source>
</evidence>
<evidence type="ECO:0000256" key="4">
    <source>
        <dbReference type="SAM" id="Phobius"/>
    </source>
</evidence>
<dbReference type="InterPro" id="IPR005467">
    <property type="entry name" value="His_kinase_dom"/>
</dbReference>
<evidence type="ECO:0000256" key="2">
    <source>
        <dbReference type="ARBA" id="ARBA00012438"/>
    </source>
</evidence>
<comment type="caution">
    <text evidence="6">The sequence shown here is derived from an EMBL/GenBank/DDBJ whole genome shotgun (WGS) entry which is preliminary data.</text>
</comment>
<name>A0A401UEW2_9BACT</name>
<feature type="transmembrane region" description="Helical" evidence="4">
    <location>
        <begin position="211"/>
        <end position="232"/>
    </location>
</feature>
<dbReference type="SUPFAM" id="SSF49785">
    <property type="entry name" value="Galactose-binding domain-like"/>
    <property type="match status" value="1"/>
</dbReference>
<comment type="catalytic activity">
    <reaction evidence="1">
        <text>ATP + protein L-histidine = ADP + protein N-phospho-L-histidine.</text>
        <dbReference type="EC" id="2.7.13.3"/>
    </reaction>
</comment>
<evidence type="ECO:0000313" key="7">
    <source>
        <dbReference type="Proteomes" id="UP000288227"/>
    </source>
</evidence>
<dbReference type="InterPro" id="IPR036890">
    <property type="entry name" value="HATPase_C_sf"/>
</dbReference>
<feature type="transmembrane region" description="Helical" evidence="4">
    <location>
        <begin position="239"/>
        <end position="260"/>
    </location>
</feature>
<protein>
    <recommendedName>
        <fullName evidence="2">histidine kinase</fullName>
        <ecNumber evidence="2">2.7.13.3</ecNumber>
    </recommendedName>
</protein>
<dbReference type="Gene3D" id="3.30.565.10">
    <property type="entry name" value="Histidine kinase-like ATPase, C-terminal domain"/>
    <property type="match status" value="1"/>
</dbReference>
<dbReference type="SUPFAM" id="SSF55874">
    <property type="entry name" value="ATPase domain of HSP90 chaperone/DNA topoisomerase II/histidine kinase"/>
    <property type="match status" value="1"/>
</dbReference>
<dbReference type="InterPro" id="IPR011623">
    <property type="entry name" value="7TMR_DISM_rcpt_extracell_dom1"/>
</dbReference>
<evidence type="ECO:0000313" key="6">
    <source>
        <dbReference type="EMBL" id="GCC53448.1"/>
    </source>
</evidence>
<feature type="transmembrane region" description="Helical" evidence="4">
    <location>
        <begin position="397"/>
        <end position="417"/>
    </location>
</feature>
<dbReference type="Proteomes" id="UP000288227">
    <property type="component" value="Unassembled WGS sequence"/>
</dbReference>
<dbReference type="InterPro" id="IPR004358">
    <property type="entry name" value="Sig_transdc_His_kin-like_C"/>
</dbReference>
<dbReference type="OrthoDB" id="1414490at2"/>
<dbReference type="Gene3D" id="2.60.120.260">
    <property type="entry name" value="Galactose-binding domain-like"/>
    <property type="match status" value="1"/>
</dbReference>
<feature type="transmembrane region" description="Helical" evidence="4">
    <location>
        <begin position="280"/>
        <end position="298"/>
    </location>
</feature>
<feature type="domain" description="Histidine kinase" evidence="5">
    <location>
        <begin position="458"/>
        <end position="673"/>
    </location>
</feature>
<feature type="transmembrane region" description="Helical" evidence="4">
    <location>
        <begin position="364"/>
        <end position="382"/>
    </location>
</feature>
<dbReference type="AlphaFoldDB" id="A0A401UEW2"/>
<keyword evidence="3" id="KW-0597">Phosphoprotein</keyword>
<feature type="transmembrane region" description="Helical" evidence="4">
    <location>
        <begin position="27"/>
        <end position="48"/>
    </location>
</feature>
<dbReference type="Pfam" id="PF00512">
    <property type="entry name" value="HisKA"/>
    <property type="match status" value="1"/>
</dbReference>
<organism evidence="6 7">
    <name type="scientific">Chryseotalea sanaruensis</name>
    <dbReference type="NCBI Taxonomy" id="2482724"/>
    <lineage>
        <taxon>Bacteria</taxon>
        <taxon>Pseudomonadati</taxon>
        <taxon>Bacteroidota</taxon>
        <taxon>Cytophagia</taxon>
        <taxon>Cytophagales</taxon>
        <taxon>Chryseotaleaceae</taxon>
        <taxon>Chryseotalea</taxon>
    </lineage>
</organism>
<keyword evidence="4" id="KW-0472">Membrane</keyword>
<accession>A0A401UEW2</accession>
<proteinExistence type="predicted"/>
<dbReference type="InterPro" id="IPR003661">
    <property type="entry name" value="HisK_dim/P_dom"/>
</dbReference>
<reference evidence="6 7" key="1">
    <citation type="submission" date="2018-11" db="EMBL/GenBank/DDBJ databases">
        <title>Chryseotalea sanarue gen. nov., sp., nov., a member of the family Cytophagaceae, isolated from a brackish lake in Hamamatsu Japan.</title>
        <authorList>
            <person name="Maejima Y."/>
            <person name="Iino T."/>
            <person name="Muraguchi Y."/>
            <person name="Fukuda K."/>
            <person name="Ohkuma M."/>
            <person name="Moriuchi R."/>
            <person name="Dohra H."/>
            <person name="Kimbara K."/>
            <person name="Shintani M."/>
        </authorList>
    </citation>
    <scope>NUCLEOTIDE SEQUENCE [LARGE SCALE GENOMIC DNA]</scope>
    <source>
        <strain evidence="6 7">Ys</strain>
    </source>
</reference>
<dbReference type="CDD" id="cd00082">
    <property type="entry name" value="HisKA"/>
    <property type="match status" value="1"/>
</dbReference>
<dbReference type="PROSITE" id="PS50109">
    <property type="entry name" value="HIS_KIN"/>
    <property type="match status" value="1"/>
</dbReference>
<dbReference type="SMART" id="SM00387">
    <property type="entry name" value="HATPase_c"/>
    <property type="match status" value="1"/>
</dbReference>
<sequence>MINIALQASDQEKSIDEDLFGQKLKGFFIIFLLFGIFYSNTLYSQVIFGKVDLSKSDLTNDVIELRGNWNFYWTDFKNPQFNPGISDSTILVPGSWSKESKYPVIGYATYHLSIKLGENTPPLAISLPIINSAYSVWINGKLSLQVGTVAKQVSQYESSLENSIIHLPDTSEINLLIHVANYSYFSGGIVKVPTIGNAKVLLERLYQAKGMVNFFAGSLFAIFVYQFILFVLYPKGRPYLWLSLICLIISLRSMIVHGGSFLLPDLFAEIPTELWKKIEFGGVYILGALVALYVYHLYHKVARKLPVLILVCSSFVLLLVVVVTPQYTYGRLLDLAHAIILAGIIYSFCTIIRAKRAGNHEAIIIFYGLFAATPFFLIEIFLNNTIRKVNITTSFTLFYPVEVGLLIFLGFQVYLLAQHYAKAFKTLSTINVELEHKVNERSKELVETSLVKDKLLSIISHDVKAPINSLKGVLMLFNKGLLEAKEFKGLSENIEEELDKTSALIDSILHWSKIQLKGSAINNDFFNLKDLIESNVQMFKSASEQKGIRFEYSLTSLIICWDKHILNMVLRNLLANAIKFSHHGGQISIYVKKESNNITIGIQDYGIGMDADFIRIVTQSNNVISQPGTKGEPGNGIGLSLCKEYLTKAGGKLLCSSKLNEGTEFLICFSSSTVKA</sequence>
<dbReference type="InterPro" id="IPR036097">
    <property type="entry name" value="HisK_dim/P_sf"/>
</dbReference>
<feature type="transmembrane region" description="Helical" evidence="4">
    <location>
        <begin position="305"/>
        <end position="323"/>
    </location>
</feature>
<keyword evidence="7" id="KW-1185">Reference proteome</keyword>
<dbReference type="PANTHER" id="PTHR43547">
    <property type="entry name" value="TWO-COMPONENT HISTIDINE KINASE"/>
    <property type="match status" value="1"/>
</dbReference>
<dbReference type="SMART" id="SM00388">
    <property type="entry name" value="HisKA"/>
    <property type="match status" value="1"/>
</dbReference>
<evidence type="ECO:0000259" key="5">
    <source>
        <dbReference type="PROSITE" id="PS50109"/>
    </source>
</evidence>
<dbReference type="GO" id="GO:0000155">
    <property type="term" value="F:phosphorelay sensor kinase activity"/>
    <property type="evidence" value="ECO:0007669"/>
    <property type="project" value="InterPro"/>
</dbReference>
<dbReference type="InterPro" id="IPR008979">
    <property type="entry name" value="Galactose-bd-like_sf"/>
</dbReference>
<dbReference type="InterPro" id="IPR003594">
    <property type="entry name" value="HATPase_dom"/>
</dbReference>
<dbReference type="PRINTS" id="PR00344">
    <property type="entry name" value="BCTRLSENSOR"/>
</dbReference>
<dbReference type="EMBL" id="BHXQ01000008">
    <property type="protein sequence ID" value="GCC53448.1"/>
    <property type="molecule type" value="Genomic_DNA"/>
</dbReference>
<dbReference type="EC" id="2.7.13.3" evidence="2"/>
<dbReference type="PANTHER" id="PTHR43547:SF2">
    <property type="entry name" value="HYBRID SIGNAL TRANSDUCTION HISTIDINE KINASE C"/>
    <property type="match status" value="1"/>
</dbReference>